<protein>
    <recommendedName>
        <fullName evidence="4">Ankyrin repeat-containing protein</fullName>
    </recommendedName>
</protein>
<organism evidence="2 3">
    <name type="scientific">Solanum commersonii</name>
    <name type="common">Commerson's wild potato</name>
    <name type="synonym">Commerson's nightshade</name>
    <dbReference type="NCBI Taxonomy" id="4109"/>
    <lineage>
        <taxon>Eukaryota</taxon>
        <taxon>Viridiplantae</taxon>
        <taxon>Streptophyta</taxon>
        <taxon>Embryophyta</taxon>
        <taxon>Tracheophyta</taxon>
        <taxon>Spermatophyta</taxon>
        <taxon>Magnoliopsida</taxon>
        <taxon>eudicotyledons</taxon>
        <taxon>Gunneridae</taxon>
        <taxon>Pentapetalae</taxon>
        <taxon>asterids</taxon>
        <taxon>lamiids</taxon>
        <taxon>Solanales</taxon>
        <taxon>Solanaceae</taxon>
        <taxon>Solanoideae</taxon>
        <taxon>Solaneae</taxon>
        <taxon>Solanum</taxon>
    </lineage>
</organism>
<evidence type="ECO:0000313" key="3">
    <source>
        <dbReference type="Proteomes" id="UP000824120"/>
    </source>
</evidence>
<accession>A0A9J5YBF9</accession>
<feature type="compositionally biased region" description="Basic and acidic residues" evidence="1">
    <location>
        <begin position="99"/>
        <end position="124"/>
    </location>
</feature>
<dbReference type="EMBL" id="JACXVP010000007">
    <property type="protein sequence ID" value="KAG5597482.1"/>
    <property type="molecule type" value="Genomic_DNA"/>
</dbReference>
<sequence length="132" mass="15147">MLVNELFKLKICDSLVDAADNEGNTPLHLLAASGNRVPQSILDNPRAKKMAFNQKNQIPLDIAMSRTRTITKEKLVADLRGINARLGQRCDFEVKRQRESSRKIQLEETRKEEDEGKAKREQLKVQKNYEVN</sequence>
<dbReference type="Gene3D" id="1.25.40.20">
    <property type="entry name" value="Ankyrin repeat-containing domain"/>
    <property type="match status" value="1"/>
</dbReference>
<evidence type="ECO:0000256" key="1">
    <source>
        <dbReference type="SAM" id="MobiDB-lite"/>
    </source>
</evidence>
<feature type="region of interest" description="Disordered" evidence="1">
    <location>
        <begin position="99"/>
        <end position="132"/>
    </location>
</feature>
<dbReference type="OrthoDB" id="1847170at2759"/>
<gene>
    <name evidence="2" type="ORF">H5410_038714</name>
</gene>
<proteinExistence type="predicted"/>
<evidence type="ECO:0000313" key="2">
    <source>
        <dbReference type="EMBL" id="KAG5597482.1"/>
    </source>
</evidence>
<dbReference type="SUPFAM" id="SSF48403">
    <property type="entry name" value="Ankyrin repeat"/>
    <property type="match status" value="1"/>
</dbReference>
<comment type="caution">
    <text evidence="2">The sequence shown here is derived from an EMBL/GenBank/DDBJ whole genome shotgun (WGS) entry which is preliminary data.</text>
</comment>
<dbReference type="InterPro" id="IPR036770">
    <property type="entry name" value="Ankyrin_rpt-contain_sf"/>
</dbReference>
<reference evidence="2 3" key="1">
    <citation type="submission" date="2020-09" db="EMBL/GenBank/DDBJ databases">
        <title>De no assembly of potato wild relative species, Solanum commersonii.</title>
        <authorList>
            <person name="Cho K."/>
        </authorList>
    </citation>
    <scope>NUCLEOTIDE SEQUENCE [LARGE SCALE GENOMIC DNA]</scope>
    <source>
        <strain evidence="2">LZ3.2</strain>
        <tissue evidence="2">Leaf</tissue>
    </source>
</reference>
<keyword evidence="3" id="KW-1185">Reference proteome</keyword>
<dbReference type="Proteomes" id="UP000824120">
    <property type="component" value="Chromosome 7"/>
</dbReference>
<name>A0A9J5YBF9_SOLCO</name>
<dbReference type="AlphaFoldDB" id="A0A9J5YBF9"/>
<evidence type="ECO:0008006" key="4">
    <source>
        <dbReference type="Google" id="ProtNLM"/>
    </source>
</evidence>